<sequence>MFKVICELDRIEVLELVGLRYKNCRPCEFNDYQMSGNISDPALRAAKAYHVAKKLEVMALEISTPEYKNLANKLYYVRDLSDYRHISLYDESDTITNVIKVFDNPWIYSAIIKLHVPSALDQMFIASQSLISWLGSKPVTEMNQNKPEEFYTLWQKSYLFHIPETEFHDRLLGTIQKSDFNDGSNKKYYGIDKYFLTYLLAGKENSKCVPLHIDQIENAFIYKDEQAIIQQDDIYEDYKASLPKLFGLEFLEKLSKWRSCISNNNEGTILIIDEGDKFTLKPKNYKVHSITEIKLCEGLSGTLASISMATENAQKACKEMIESSYSDSDDQMHTARNDLYTFDCRTMEEALAAVGNFNDIYSY</sequence>
<dbReference type="EMBL" id="JSWE01000058">
    <property type="protein sequence ID" value="KIE05882.1"/>
    <property type="molecule type" value="Genomic_DNA"/>
</dbReference>
<protein>
    <submittedName>
        <fullName evidence="1">Uncharacterized protein</fullName>
    </submittedName>
</protein>
<accession>A0A0C1MUV0</accession>
<name>A0A0C1MUV0_9RICK</name>
<gene>
    <name evidence="1" type="ORF">NF27_CG00620</name>
</gene>
<evidence type="ECO:0000313" key="2">
    <source>
        <dbReference type="Proteomes" id="UP000031258"/>
    </source>
</evidence>
<dbReference type="Proteomes" id="UP000031258">
    <property type="component" value="Unassembled WGS sequence"/>
</dbReference>
<evidence type="ECO:0000313" key="1">
    <source>
        <dbReference type="EMBL" id="KIE05882.1"/>
    </source>
</evidence>
<reference evidence="1 2" key="1">
    <citation type="submission" date="2014-11" db="EMBL/GenBank/DDBJ databases">
        <title>A Rickettsiales Symbiont of Amoebae With Ancient Features.</title>
        <authorList>
            <person name="Schulz F."/>
            <person name="Martijn J."/>
            <person name="Wascher F."/>
            <person name="Kostanjsek R."/>
            <person name="Ettema T.J."/>
            <person name="Horn M."/>
        </authorList>
    </citation>
    <scope>NUCLEOTIDE SEQUENCE [LARGE SCALE GENOMIC DNA]</scope>
    <source>
        <strain evidence="1 2">UWC36</strain>
    </source>
</reference>
<proteinExistence type="predicted"/>
<organism evidence="1 2">
    <name type="scientific">Candidatus Jidaibacter acanthamoebae</name>
    <dbReference type="NCBI Taxonomy" id="86105"/>
    <lineage>
        <taxon>Bacteria</taxon>
        <taxon>Pseudomonadati</taxon>
        <taxon>Pseudomonadota</taxon>
        <taxon>Alphaproteobacteria</taxon>
        <taxon>Rickettsiales</taxon>
        <taxon>Candidatus Midichloriaceae</taxon>
        <taxon>Candidatus Jidaibacter</taxon>
    </lineage>
</organism>
<keyword evidence="2" id="KW-1185">Reference proteome</keyword>
<comment type="caution">
    <text evidence="1">The sequence shown here is derived from an EMBL/GenBank/DDBJ whole genome shotgun (WGS) entry which is preliminary data.</text>
</comment>
<dbReference type="STRING" id="86105.NF27_CG00620"/>
<dbReference type="AlphaFoldDB" id="A0A0C1MUV0"/>
<dbReference type="OrthoDB" id="9817411at2"/>
<dbReference type="RefSeq" id="WP_039455125.1">
    <property type="nucleotide sequence ID" value="NZ_JSWE01000058.1"/>
</dbReference>